<evidence type="ECO:0000313" key="14">
    <source>
        <dbReference type="Proteomes" id="UP000515913"/>
    </source>
</evidence>
<comment type="similarity">
    <text evidence="10">Belongs to the TRAFAC class YlqF/YawG GTPase family. RsgA subfamily.</text>
</comment>
<keyword evidence="9 10" id="KW-0342">GTP-binding</keyword>
<comment type="cofactor">
    <cofactor evidence="10">
        <name>Zn(2+)</name>
        <dbReference type="ChEBI" id="CHEBI:29105"/>
    </cofactor>
    <text evidence="10">Binds 1 zinc ion per subunit.</text>
</comment>
<evidence type="ECO:0000256" key="4">
    <source>
        <dbReference type="ARBA" id="ARBA00022730"/>
    </source>
</evidence>
<keyword evidence="5 10" id="KW-0547">Nucleotide-binding</keyword>
<comment type="subunit">
    <text evidence="10">Monomer. Associates with 30S ribosomal subunit, binds 16S rRNA.</text>
</comment>
<keyword evidence="6 10" id="KW-0378">Hydrolase</keyword>
<feature type="binding site" evidence="10">
    <location>
        <position position="252"/>
    </location>
    <ligand>
        <name>Zn(2+)</name>
        <dbReference type="ChEBI" id="CHEBI:29105"/>
    </ligand>
</feature>
<evidence type="ECO:0000256" key="2">
    <source>
        <dbReference type="ARBA" id="ARBA00022517"/>
    </source>
</evidence>
<evidence type="ECO:0000259" key="11">
    <source>
        <dbReference type="PROSITE" id="PS50936"/>
    </source>
</evidence>
<sequence>MKGRVINKIQGFYYVDCDGEIHECKLRGILKRKENKNNCVVGDNVEISEDNYIIGIEERKNLLERPIVSNIDYFVIQFAAKDPNIDFDRLDIMILRSFFYNIKPIIVVNKIDLLTEDELEEIKRKLEFLVPLDIPCFFISKKLNIGVDKLKEFLKGYTSAFGGPSGVGKSSIINMLQVEKILEVGETSKRLKRGKHTTKDTNLLPLSNGGYIIDTPGFSSVELPKIKDSNELMKLFPEFNSVGNCKFNDCQHLNEPGCKIKDAVENNQIAKNRYEFYKKVYEKLKNERWNKYE</sequence>
<feature type="domain" description="CP-type G" evidence="12">
    <location>
        <begin position="60"/>
        <end position="221"/>
    </location>
</feature>
<name>A0A7G9GZH5_9FUSO</name>
<gene>
    <name evidence="10 13" type="primary">rsgA</name>
    <name evidence="13" type="ORF">H9Q81_03865</name>
</gene>
<dbReference type="Pfam" id="PF16745">
    <property type="entry name" value="RsgA_N"/>
    <property type="match status" value="1"/>
</dbReference>
<keyword evidence="7 10" id="KW-0862">Zinc</keyword>
<dbReference type="GO" id="GO:0019843">
    <property type="term" value="F:rRNA binding"/>
    <property type="evidence" value="ECO:0007669"/>
    <property type="project" value="UniProtKB-KW"/>
</dbReference>
<keyword evidence="8 10" id="KW-0694">RNA-binding</keyword>
<evidence type="ECO:0000256" key="9">
    <source>
        <dbReference type="ARBA" id="ARBA00023134"/>
    </source>
</evidence>
<dbReference type="Gene3D" id="2.40.50.140">
    <property type="entry name" value="Nucleic acid-binding proteins"/>
    <property type="match status" value="1"/>
</dbReference>
<dbReference type="InterPro" id="IPR004881">
    <property type="entry name" value="Ribosome_biogen_GTPase_RsgA"/>
</dbReference>
<feature type="binding site" evidence="10">
    <location>
        <position position="250"/>
    </location>
    <ligand>
        <name>Zn(2+)</name>
        <dbReference type="ChEBI" id="CHEBI:29105"/>
    </ligand>
</feature>
<evidence type="ECO:0000256" key="8">
    <source>
        <dbReference type="ARBA" id="ARBA00022884"/>
    </source>
</evidence>
<keyword evidence="3 10" id="KW-0479">Metal-binding</keyword>
<dbReference type="GO" id="GO:0005525">
    <property type="term" value="F:GTP binding"/>
    <property type="evidence" value="ECO:0007669"/>
    <property type="project" value="UniProtKB-UniRule"/>
</dbReference>
<accession>A0A7G9GZH5</accession>
<dbReference type="SUPFAM" id="SSF50249">
    <property type="entry name" value="Nucleic acid-binding proteins"/>
    <property type="match status" value="1"/>
</dbReference>
<evidence type="ECO:0000256" key="1">
    <source>
        <dbReference type="ARBA" id="ARBA00022490"/>
    </source>
</evidence>
<dbReference type="Proteomes" id="UP000515913">
    <property type="component" value="Chromosome"/>
</dbReference>
<evidence type="ECO:0000259" key="12">
    <source>
        <dbReference type="PROSITE" id="PS51721"/>
    </source>
</evidence>
<dbReference type="NCBIfam" id="TIGR00157">
    <property type="entry name" value="ribosome small subunit-dependent GTPase A"/>
    <property type="match status" value="1"/>
</dbReference>
<protein>
    <recommendedName>
        <fullName evidence="10">Small ribosomal subunit biogenesis GTPase RsgA</fullName>
        <ecNumber evidence="10">3.6.1.-</ecNumber>
    </recommendedName>
</protein>
<feature type="domain" description="EngC GTPase" evidence="11">
    <location>
        <begin position="69"/>
        <end position="219"/>
    </location>
</feature>
<evidence type="ECO:0000256" key="10">
    <source>
        <dbReference type="HAMAP-Rule" id="MF_01820"/>
    </source>
</evidence>
<evidence type="ECO:0000256" key="6">
    <source>
        <dbReference type="ARBA" id="ARBA00022801"/>
    </source>
</evidence>
<feature type="binding site" evidence="10">
    <location>
        <position position="245"/>
    </location>
    <ligand>
        <name>Zn(2+)</name>
        <dbReference type="ChEBI" id="CHEBI:29105"/>
    </ligand>
</feature>
<dbReference type="InterPro" id="IPR027417">
    <property type="entry name" value="P-loop_NTPase"/>
</dbReference>
<dbReference type="GO" id="GO:0003924">
    <property type="term" value="F:GTPase activity"/>
    <property type="evidence" value="ECO:0007669"/>
    <property type="project" value="UniProtKB-UniRule"/>
</dbReference>
<dbReference type="PANTHER" id="PTHR32120:SF11">
    <property type="entry name" value="SMALL RIBOSOMAL SUBUNIT BIOGENESIS GTPASE RSGA 1, MITOCHONDRIAL-RELATED"/>
    <property type="match status" value="1"/>
</dbReference>
<proteinExistence type="inferred from homology"/>
<dbReference type="PROSITE" id="PS51721">
    <property type="entry name" value="G_CP"/>
    <property type="match status" value="1"/>
</dbReference>
<dbReference type="InterPro" id="IPR031944">
    <property type="entry name" value="RsgA_N"/>
</dbReference>
<evidence type="ECO:0000256" key="7">
    <source>
        <dbReference type="ARBA" id="ARBA00022833"/>
    </source>
</evidence>
<comment type="function">
    <text evidence="10">One of several proteins that assist in the late maturation steps of the functional core of the 30S ribosomal subunit. Helps release RbfA from mature subunits. May play a role in the assembly of ribosomal proteins into the subunit. Circularly permuted GTPase that catalyzes slow GTP hydrolysis, GTPase activity is stimulated by the 30S ribosomal subunit.</text>
</comment>
<evidence type="ECO:0000256" key="3">
    <source>
        <dbReference type="ARBA" id="ARBA00022723"/>
    </source>
</evidence>
<feature type="binding site" evidence="10">
    <location>
        <begin position="163"/>
        <end position="171"/>
    </location>
    <ligand>
        <name>GTP</name>
        <dbReference type="ChEBI" id="CHEBI:37565"/>
    </ligand>
</feature>
<dbReference type="KEGG" id="fho:H9Q81_03865"/>
<dbReference type="GO" id="GO:0042274">
    <property type="term" value="P:ribosomal small subunit biogenesis"/>
    <property type="evidence" value="ECO:0007669"/>
    <property type="project" value="UniProtKB-UniRule"/>
</dbReference>
<dbReference type="InterPro" id="IPR012340">
    <property type="entry name" value="NA-bd_OB-fold"/>
</dbReference>
<dbReference type="Gene3D" id="3.40.50.300">
    <property type="entry name" value="P-loop containing nucleotide triphosphate hydrolases"/>
    <property type="match status" value="1"/>
</dbReference>
<evidence type="ECO:0000313" key="13">
    <source>
        <dbReference type="EMBL" id="QNM16207.1"/>
    </source>
</evidence>
<keyword evidence="4 10" id="KW-0699">rRNA-binding</keyword>
<dbReference type="Pfam" id="PF03193">
    <property type="entry name" value="RsgA_GTPase"/>
    <property type="match status" value="1"/>
</dbReference>
<organism evidence="13 14">
    <name type="scientific">Fusobacterium hominis</name>
    <dbReference type="NCBI Taxonomy" id="2764326"/>
    <lineage>
        <taxon>Bacteria</taxon>
        <taxon>Fusobacteriati</taxon>
        <taxon>Fusobacteriota</taxon>
        <taxon>Fusobacteriia</taxon>
        <taxon>Fusobacteriales</taxon>
        <taxon>Fusobacteriaceae</taxon>
        <taxon>Fusobacterium</taxon>
    </lineage>
</organism>
<dbReference type="EMBL" id="CP060637">
    <property type="protein sequence ID" value="QNM16207.1"/>
    <property type="molecule type" value="Genomic_DNA"/>
</dbReference>
<keyword evidence="1 10" id="KW-0963">Cytoplasm</keyword>
<comment type="subcellular location">
    <subcellularLocation>
        <location evidence="10">Cytoplasm</location>
    </subcellularLocation>
</comment>
<dbReference type="PANTHER" id="PTHR32120">
    <property type="entry name" value="SMALL RIBOSOMAL SUBUNIT BIOGENESIS GTPASE RSGA"/>
    <property type="match status" value="1"/>
</dbReference>
<dbReference type="HAMAP" id="MF_01820">
    <property type="entry name" value="GTPase_RsgA"/>
    <property type="match status" value="1"/>
</dbReference>
<dbReference type="InterPro" id="IPR010914">
    <property type="entry name" value="RsgA_GTPase_dom"/>
</dbReference>
<feature type="binding site" evidence="10">
    <location>
        <begin position="109"/>
        <end position="112"/>
    </location>
    <ligand>
        <name>GTP</name>
        <dbReference type="ChEBI" id="CHEBI:37565"/>
    </ligand>
</feature>
<dbReference type="SUPFAM" id="SSF52540">
    <property type="entry name" value="P-loop containing nucleoside triphosphate hydrolases"/>
    <property type="match status" value="1"/>
</dbReference>
<dbReference type="Gene3D" id="1.10.40.50">
    <property type="entry name" value="Probable gtpase engc, domain 3"/>
    <property type="match status" value="1"/>
</dbReference>
<keyword evidence="2 10" id="KW-0690">Ribosome biogenesis</keyword>
<dbReference type="GO" id="GO:0005737">
    <property type="term" value="C:cytoplasm"/>
    <property type="evidence" value="ECO:0007669"/>
    <property type="project" value="UniProtKB-SubCell"/>
</dbReference>
<dbReference type="EC" id="3.6.1.-" evidence="10"/>
<keyword evidence="14" id="KW-1185">Reference proteome</keyword>
<dbReference type="CDD" id="cd01854">
    <property type="entry name" value="YjeQ_EngC"/>
    <property type="match status" value="1"/>
</dbReference>
<dbReference type="AlphaFoldDB" id="A0A7G9GZH5"/>
<reference evidence="13 14" key="1">
    <citation type="submission" date="2020-08" db="EMBL/GenBank/DDBJ databases">
        <authorList>
            <person name="Liu C."/>
            <person name="Sun Q."/>
        </authorList>
    </citation>
    <scope>NUCLEOTIDE SEQUENCE [LARGE SCALE GENOMIC DNA]</scope>
    <source>
        <strain evidence="13 14">NSJ-57</strain>
    </source>
</reference>
<dbReference type="InterPro" id="IPR030378">
    <property type="entry name" value="G_CP_dom"/>
</dbReference>
<dbReference type="PROSITE" id="PS50936">
    <property type="entry name" value="ENGC_GTPASE"/>
    <property type="match status" value="1"/>
</dbReference>
<evidence type="ECO:0000256" key="5">
    <source>
        <dbReference type="ARBA" id="ARBA00022741"/>
    </source>
</evidence>
<dbReference type="GO" id="GO:0046872">
    <property type="term" value="F:metal ion binding"/>
    <property type="evidence" value="ECO:0007669"/>
    <property type="project" value="UniProtKB-KW"/>
</dbReference>
<feature type="binding site" evidence="10">
    <location>
        <position position="258"/>
    </location>
    <ligand>
        <name>Zn(2+)</name>
        <dbReference type="ChEBI" id="CHEBI:29105"/>
    </ligand>
</feature>